<sequence>MLWWLSPVFSVAAAAACGVGKDTWARWARGFKVSKDQGCQTVKLARHSFSTAPLLERAARGAAVANARPVMPTAGGRPSTASLALQTLLLVSPVLAEAARGLLAAAQQSDTAVPGWAGCVLAVLSRYPALLSSVWCESATACLPGATLANTSTSSSWCTSWTLGLTPDQGNQGPSSLRPGAIHVLVHDDQPADLWWRVRGRRLHVWLGAPAAGLAYLSALWRRAQLSDALLLLPGARPRDPVRIFSVYPYATECDSDAAVLVDEWVPDASGDHGGAFRLGRDLFPRKLHDLRGCNLTVFAREDSPFMLLTKDPITGETVLGGQLRPVLSAVEQHLNFRAVLRTPVDNETACDSRLATHLRHADLAFTMSVHGVDADAVRYDDSKLVVCLTWCVPVVEVRAVALQELLTPAAWLSVAVACVAAGLALAVVQRVGVDSLGGVWGACGLVCGPLLQQPAPLHPRGSTLRVHSDAMRALVAHWGFAALVLVAVLEGSVKSASVTMRSEPVVRSVHDLVHGAGARLALLGSVGVVDVVRLSATHSVATSDEDMLLNGELSKRLRVCDSLLDDALNRVADVGDAAVLTFDIRCTNYNHARGQTHLHLFEDFCMRPSPLHLFSAPRWSPYIDPVSEVRVRLGEAGLVTHRLMHKQRQPHGQVRGHAHGFGHAAMAQWTTTPLSDVLPCFLLLATGLVLAAASMAVELAYASRAQAQACVSECRLGLGDGGRKGFRGLEDSPPD</sequence>
<feature type="signal peptide" evidence="1">
    <location>
        <begin position="1"/>
        <end position="16"/>
    </location>
</feature>
<keyword evidence="1" id="KW-0732">Signal</keyword>
<name>A0A9C6X5Q7_FRAOC</name>
<dbReference type="OrthoDB" id="8050636at2759"/>
<dbReference type="Proteomes" id="UP000504606">
    <property type="component" value="Unplaced"/>
</dbReference>
<keyword evidence="2" id="KW-1185">Reference proteome</keyword>
<accession>A0A9C6X5Q7</accession>
<dbReference type="GeneID" id="113202491"/>
<evidence type="ECO:0000313" key="2">
    <source>
        <dbReference type="Proteomes" id="UP000504606"/>
    </source>
</evidence>
<dbReference type="AlphaFoldDB" id="A0A9C6X5Q7"/>
<dbReference type="RefSeq" id="XP_052129707.1">
    <property type="nucleotide sequence ID" value="XM_052273747.1"/>
</dbReference>
<dbReference type="KEGG" id="foc:113202491"/>
<protein>
    <submittedName>
        <fullName evidence="3">Uncharacterized protein LOC113202491</fullName>
    </submittedName>
</protein>
<proteinExistence type="predicted"/>
<gene>
    <name evidence="3" type="primary">LOC113202491</name>
</gene>
<evidence type="ECO:0000256" key="1">
    <source>
        <dbReference type="SAM" id="SignalP"/>
    </source>
</evidence>
<reference evidence="3" key="1">
    <citation type="submission" date="2025-08" db="UniProtKB">
        <authorList>
            <consortium name="RefSeq"/>
        </authorList>
    </citation>
    <scope>IDENTIFICATION</scope>
    <source>
        <tissue evidence="3">Whole organism</tissue>
    </source>
</reference>
<feature type="chain" id="PRO_5038821609" evidence="1">
    <location>
        <begin position="17"/>
        <end position="736"/>
    </location>
</feature>
<evidence type="ECO:0000313" key="3">
    <source>
        <dbReference type="RefSeq" id="XP_052129707.1"/>
    </source>
</evidence>
<organism evidence="2 3">
    <name type="scientific">Frankliniella occidentalis</name>
    <name type="common">Western flower thrips</name>
    <name type="synonym">Euthrips occidentalis</name>
    <dbReference type="NCBI Taxonomy" id="133901"/>
    <lineage>
        <taxon>Eukaryota</taxon>
        <taxon>Metazoa</taxon>
        <taxon>Ecdysozoa</taxon>
        <taxon>Arthropoda</taxon>
        <taxon>Hexapoda</taxon>
        <taxon>Insecta</taxon>
        <taxon>Pterygota</taxon>
        <taxon>Neoptera</taxon>
        <taxon>Paraneoptera</taxon>
        <taxon>Thysanoptera</taxon>
        <taxon>Terebrantia</taxon>
        <taxon>Thripoidea</taxon>
        <taxon>Thripidae</taxon>
        <taxon>Frankliniella</taxon>
    </lineage>
</organism>